<name>A0A152A5G8_TIELA</name>
<organism evidence="2 3">
    <name type="scientific">Tieghemostelium lacteum</name>
    <name type="common">Slime mold</name>
    <name type="synonym">Dictyostelium lacteum</name>
    <dbReference type="NCBI Taxonomy" id="361077"/>
    <lineage>
        <taxon>Eukaryota</taxon>
        <taxon>Amoebozoa</taxon>
        <taxon>Evosea</taxon>
        <taxon>Eumycetozoa</taxon>
        <taxon>Dictyostelia</taxon>
        <taxon>Dictyosteliales</taxon>
        <taxon>Raperosteliaceae</taxon>
        <taxon>Tieghemostelium</taxon>
    </lineage>
</organism>
<feature type="compositionally biased region" description="Acidic residues" evidence="1">
    <location>
        <begin position="44"/>
        <end position="58"/>
    </location>
</feature>
<dbReference type="AlphaFoldDB" id="A0A152A5G8"/>
<evidence type="ECO:0000313" key="3">
    <source>
        <dbReference type="Proteomes" id="UP000076078"/>
    </source>
</evidence>
<reference evidence="2 3" key="1">
    <citation type="submission" date="2015-12" db="EMBL/GenBank/DDBJ databases">
        <title>Dictyostelia acquired genes for synthesis and detection of signals that induce cell-type specialization by lateral gene transfer from prokaryotes.</title>
        <authorList>
            <person name="Gloeckner G."/>
            <person name="Schaap P."/>
        </authorList>
    </citation>
    <scope>NUCLEOTIDE SEQUENCE [LARGE SCALE GENOMIC DNA]</scope>
    <source>
        <strain evidence="2 3">TK</strain>
    </source>
</reference>
<keyword evidence="2" id="KW-0418">Kinase</keyword>
<evidence type="ECO:0000256" key="1">
    <source>
        <dbReference type="SAM" id="MobiDB-lite"/>
    </source>
</evidence>
<comment type="caution">
    <text evidence="2">The sequence shown here is derived from an EMBL/GenBank/DDBJ whole genome shotgun (WGS) entry which is preliminary data.</text>
</comment>
<protein>
    <submittedName>
        <fullName evidence="2">Histidine kinase</fullName>
    </submittedName>
</protein>
<dbReference type="GO" id="GO:0016301">
    <property type="term" value="F:kinase activity"/>
    <property type="evidence" value="ECO:0007669"/>
    <property type="project" value="UniProtKB-KW"/>
</dbReference>
<feature type="region of interest" description="Disordered" evidence="1">
    <location>
        <begin position="130"/>
        <end position="154"/>
    </location>
</feature>
<keyword evidence="3" id="KW-1185">Reference proteome</keyword>
<proteinExistence type="predicted"/>
<dbReference type="InParanoid" id="A0A152A5G8"/>
<dbReference type="Proteomes" id="UP000076078">
    <property type="component" value="Unassembled WGS sequence"/>
</dbReference>
<dbReference type="EMBL" id="LODT01000010">
    <property type="protein sequence ID" value="KYR01327.1"/>
    <property type="molecule type" value="Genomic_DNA"/>
</dbReference>
<sequence>MLFHRSQLQKKLLSISIMACEYSKSLSYNEKLKLLPLPPRIKEESDEENREVSDESDEENKPTTISNEDAKKAIDSTNFTEKVRSKPQADGKMQTDSMSSDYIKKEKPSVLDNDSESMINQQLKNAGIQLNFPSDNNNNETTSTTTTTTNSQSIPENLTKKLLVPPSGFTDGGLSSEILLTGNKIVRISTDLKREK</sequence>
<gene>
    <name evidence="2" type="ORF">DLAC_02048</name>
</gene>
<keyword evidence="2" id="KW-0808">Transferase</keyword>
<feature type="region of interest" description="Disordered" evidence="1">
    <location>
        <begin position="39"/>
        <end position="101"/>
    </location>
</feature>
<evidence type="ECO:0000313" key="2">
    <source>
        <dbReference type="EMBL" id="KYR01327.1"/>
    </source>
</evidence>
<feature type="compositionally biased region" description="Low complexity" evidence="1">
    <location>
        <begin position="136"/>
        <end position="151"/>
    </location>
</feature>
<accession>A0A152A5G8</accession>